<protein>
    <submittedName>
        <fullName evidence="1">Uncharacterized protein</fullName>
    </submittedName>
</protein>
<dbReference type="Proteomes" id="UP001163321">
    <property type="component" value="Chromosome 1"/>
</dbReference>
<accession>A0ACC0WV86</accession>
<sequence length="83" mass="9540">MSYGHMYFVKTMLVNSGVSKSLDGVERVFKRFFELFTGRDIAIFKASNADIDTFVMDQVAHAVAMGYHSAERKVLQKWHRHIA</sequence>
<proteinExistence type="predicted"/>
<organism evidence="1 2">
    <name type="scientific">Peronosclerospora sorghi</name>
    <dbReference type="NCBI Taxonomy" id="230839"/>
    <lineage>
        <taxon>Eukaryota</taxon>
        <taxon>Sar</taxon>
        <taxon>Stramenopiles</taxon>
        <taxon>Oomycota</taxon>
        <taxon>Peronosporomycetes</taxon>
        <taxon>Peronosporales</taxon>
        <taxon>Peronosporaceae</taxon>
        <taxon>Peronosclerospora</taxon>
    </lineage>
</organism>
<evidence type="ECO:0000313" key="1">
    <source>
        <dbReference type="EMBL" id="KAI9921935.1"/>
    </source>
</evidence>
<name>A0ACC0WV86_9STRA</name>
<gene>
    <name evidence="1" type="ORF">PsorP6_002749</name>
</gene>
<evidence type="ECO:0000313" key="2">
    <source>
        <dbReference type="Proteomes" id="UP001163321"/>
    </source>
</evidence>
<reference evidence="1 2" key="1">
    <citation type="journal article" date="2022" name="bioRxiv">
        <title>The genome of the oomycete Peronosclerospora sorghi, a cosmopolitan pathogen of maize and sorghum, is inflated with dispersed pseudogenes.</title>
        <authorList>
            <person name="Fletcher K."/>
            <person name="Martin F."/>
            <person name="Isakeit T."/>
            <person name="Cavanaugh K."/>
            <person name="Magill C."/>
            <person name="Michelmore R."/>
        </authorList>
    </citation>
    <scope>NUCLEOTIDE SEQUENCE [LARGE SCALE GENOMIC DNA]</scope>
    <source>
        <strain evidence="1">P6</strain>
    </source>
</reference>
<dbReference type="EMBL" id="CM047580">
    <property type="protein sequence ID" value="KAI9921935.1"/>
    <property type="molecule type" value="Genomic_DNA"/>
</dbReference>
<keyword evidence="2" id="KW-1185">Reference proteome</keyword>
<comment type="caution">
    <text evidence="1">The sequence shown here is derived from an EMBL/GenBank/DDBJ whole genome shotgun (WGS) entry which is preliminary data.</text>
</comment>